<dbReference type="Proteomes" id="UP000006415">
    <property type="component" value="Unassembled WGS sequence"/>
</dbReference>
<feature type="region of interest" description="Disordered" evidence="1">
    <location>
        <begin position="128"/>
        <end position="244"/>
    </location>
</feature>
<gene>
    <name evidence="2" type="ORF">HMPREF9156_00929</name>
</gene>
<dbReference type="SUPFAM" id="SSF140453">
    <property type="entry name" value="EsxAB dimer-like"/>
    <property type="match status" value="1"/>
</dbReference>
<sequence>MSSSEAKGGESGSSGSSGSGGGESSSGSTGSKGKTSSTITMKPGEVSEAGGDFKTKADDIGTLGTDTQGLTDTLSGCEGAAYNALVTRIGQVATAADGIKTALTTYSTALTNAVTTFTNADGELSYQFSSSDGKNSFYEEDGNTIVRGAHRGKEKSTTYDENGNVTEEKNSETRTYRDNDGMYSTSEERTDTHNPGTGETNVSTSRTTRTSGPDGSVSTRSESNNTTYPGHGSTSSRRSSGKHK</sequence>
<evidence type="ECO:0000313" key="2">
    <source>
        <dbReference type="EMBL" id="EJD64753.1"/>
    </source>
</evidence>
<feature type="compositionally biased region" description="Polar residues" evidence="1">
    <location>
        <begin position="193"/>
        <end position="202"/>
    </location>
</feature>
<protein>
    <submittedName>
        <fullName evidence="2">Uncharacterized protein</fullName>
    </submittedName>
</protein>
<dbReference type="InterPro" id="IPR036689">
    <property type="entry name" value="ESAT-6-like_sf"/>
</dbReference>
<feature type="compositionally biased region" description="Low complexity" evidence="1">
    <location>
        <begin position="25"/>
        <end position="38"/>
    </location>
</feature>
<dbReference type="STRING" id="857290.HMPREF9156_00929"/>
<keyword evidence="3" id="KW-1185">Reference proteome</keyword>
<feature type="compositionally biased region" description="Polar residues" evidence="1">
    <location>
        <begin position="216"/>
        <end position="228"/>
    </location>
</feature>
<name>J0DEN7_9BIFI</name>
<dbReference type="HOGENOM" id="CLU_1137413_0_0_11"/>
<feature type="region of interest" description="Disordered" evidence="1">
    <location>
        <begin position="1"/>
        <end position="63"/>
    </location>
</feature>
<comment type="caution">
    <text evidence="2">The sequence shown here is derived from an EMBL/GenBank/DDBJ whole genome shotgun (WGS) entry which is preliminary data.</text>
</comment>
<dbReference type="AlphaFoldDB" id="J0DEN7"/>
<reference evidence="2 3" key="1">
    <citation type="submission" date="2012-01" db="EMBL/GenBank/DDBJ databases">
        <title>The Genome Sequence of Scardovia wiggsiae F0424.</title>
        <authorList>
            <consortium name="The Broad Institute Genome Sequencing Platform"/>
            <person name="Earl A."/>
            <person name="Ward D."/>
            <person name="Feldgarden M."/>
            <person name="Gevers D."/>
            <person name="Izard J."/>
            <person name="Ganesan A."/>
            <person name="Baranova O.V."/>
            <person name="Blanton J.M."/>
            <person name="Tanner A.C."/>
            <person name="Mathney J."/>
            <person name="Dewhirst F.E."/>
            <person name="Young S.K."/>
            <person name="Zeng Q."/>
            <person name="Gargeya S."/>
            <person name="Fitzgerald M."/>
            <person name="Haas B."/>
            <person name="Abouelleil A."/>
            <person name="Alvarado L."/>
            <person name="Arachchi H.M."/>
            <person name="Berlin A."/>
            <person name="Chapman S.B."/>
            <person name="Gearin G."/>
            <person name="Goldberg J."/>
            <person name="Griggs A."/>
            <person name="Gujja S."/>
            <person name="Hansen M."/>
            <person name="Heiman D."/>
            <person name="Howarth C."/>
            <person name="Larimer J."/>
            <person name="Lui A."/>
            <person name="MacDonald P.J.P."/>
            <person name="McCowen C."/>
            <person name="Montmayeur A."/>
            <person name="Murphy C."/>
            <person name="Neiman D."/>
            <person name="Pearson M."/>
            <person name="Priest M."/>
            <person name="Roberts A."/>
            <person name="Saif S."/>
            <person name="Shea T."/>
            <person name="Sisk P."/>
            <person name="Stolte C."/>
            <person name="Sykes S."/>
            <person name="Wortman J."/>
            <person name="Nusbaum C."/>
            <person name="Birren B."/>
        </authorList>
    </citation>
    <scope>NUCLEOTIDE SEQUENCE [LARGE SCALE GENOMIC DNA]</scope>
    <source>
        <strain evidence="2 3">F0424</strain>
    </source>
</reference>
<accession>J0DEN7</accession>
<dbReference type="EMBL" id="AGZS01000005">
    <property type="protein sequence ID" value="EJD64753.1"/>
    <property type="molecule type" value="Genomic_DNA"/>
</dbReference>
<evidence type="ECO:0000313" key="3">
    <source>
        <dbReference type="Proteomes" id="UP000006415"/>
    </source>
</evidence>
<feature type="compositionally biased region" description="Gly residues" evidence="1">
    <location>
        <begin position="9"/>
        <end position="24"/>
    </location>
</feature>
<dbReference type="RefSeq" id="WP_007147993.1">
    <property type="nucleotide sequence ID" value="NZ_AKCI01000001.1"/>
</dbReference>
<proteinExistence type="predicted"/>
<feature type="compositionally biased region" description="Basic and acidic residues" evidence="1">
    <location>
        <begin position="166"/>
        <end position="192"/>
    </location>
</feature>
<dbReference type="Gene3D" id="1.10.287.1060">
    <property type="entry name" value="ESAT-6-like"/>
    <property type="match status" value="1"/>
</dbReference>
<evidence type="ECO:0000256" key="1">
    <source>
        <dbReference type="SAM" id="MobiDB-lite"/>
    </source>
</evidence>
<organism evidence="2 3">
    <name type="scientific">Scardovia wiggsiae F0424</name>
    <dbReference type="NCBI Taxonomy" id="857290"/>
    <lineage>
        <taxon>Bacteria</taxon>
        <taxon>Bacillati</taxon>
        <taxon>Actinomycetota</taxon>
        <taxon>Actinomycetes</taxon>
        <taxon>Bifidobacteriales</taxon>
        <taxon>Bifidobacteriaceae</taxon>
        <taxon>Scardovia</taxon>
    </lineage>
</organism>